<dbReference type="PANTHER" id="PTHR47331:SF5">
    <property type="entry name" value="RIBONUCLEASE H"/>
    <property type="match status" value="1"/>
</dbReference>
<sequence length="921" mass="103258">MMLGDDKERVQLLKQRCEIRRMSCMDRIRSVYSLAVRSVEDSSVVPQLLDMVETLDQLLSSFNAEDETLLQLLLDLELGNEYSKTEFVEMFELVSFIQMTVSQFMQSTISVHGDSQMLSNANKEDPQIDDHMVDDTHIASSHDSQSNNSDSLESSGFQVINSTRSPEILLPTFHGNIYEWISFRDRFVETVDRRTTLSDIEKLYYLVGCCEGVALETIQSIPVSDQNYKLAWSTLQERFDKPGLLAYSIIEKLLSAPRATSETSVELNKVLTVFDESLSLLESMKIPNLADFILFSIASRCLPTDSIKLFEAQLDNTFPTVQDLLRFMKLRMAILECIPREPTSKPTDSYKTTKDSYKTTKGEPHESKTSLHTSMVTSSSLSHVSQPCKCCKGTHDLTSCSKFKGWSHELRNKWARDQRICFRCLRSGHWAFVCKSRILCSQCSRWHHSLLHPVGPSERLGEGNKLKEGQSDGAITSSLLSQNTSSSVILGTALIHIPDNVGSLHTVRALIDSASQISAITSECTNRLGLRMRNWTAPVSGLGGVSVQNVLGIVNCQAQSRYSPDPVFNFEAWVFPSVAADMPRNPLSRSIADKYQHLALADPSFINPGAIDVLLGADLFAQIMNGKRMSVGDAFPVAFGTVFGWTVIGPVPNSTSNISVSCSVSLTTSVETLLEKFWAPEEPDVTPEDFTQKGQCEAIFRDGCTSDSSGRFCIPFLFRRALSDDTFNGSRVVAAKRFQHLEKKLTNDPCLRRLTLSEFIKHEFYLNGPPCLQLPSQQWDKDIPLKTADELPKFKVVASTALVIQEKECEWCERFSSYVQAIRITVHILCRFIVQCRKKTVEKGYLSRKELDQAALLIVHSSQQFHFVCEASPVPPIHTDQSPICSISMYCLQSAIVVQAGFNSKTCLSYWEEDVGNLRYL</sequence>
<dbReference type="Pfam" id="PF03564">
    <property type="entry name" value="DUF1759"/>
    <property type="match status" value="1"/>
</dbReference>
<dbReference type="Proteomes" id="UP000325440">
    <property type="component" value="Unassembled WGS sequence"/>
</dbReference>
<feature type="compositionally biased region" description="Basic and acidic residues" evidence="1">
    <location>
        <begin position="351"/>
        <end position="369"/>
    </location>
</feature>
<evidence type="ECO:0000313" key="2">
    <source>
        <dbReference type="EMBL" id="VVC30476.1"/>
    </source>
</evidence>
<dbReference type="AlphaFoldDB" id="A0A5E4MKV7"/>
<dbReference type="InterPro" id="IPR021109">
    <property type="entry name" value="Peptidase_aspartic_dom_sf"/>
</dbReference>
<proteinExistence type="predicted"/>
<evidence type="ECO:0000313" key="3">
    <source>
        <dbReference type="Proteomes" id="UP000325440"/>
    </source>
</evidence>
<accession>A0A5E4MKV7</accession>
<dbReference type="EMBL" id="CABPRJ010000519">
    <property type="protein sequence ID" value="VVC30476.1"/>
    <property type="molecule type" value="Genomic_DNA"/>
</dbReference>
<feature type="region of interest" description="Disordered" evidence="1">
    <location>
        <begin position="344"/>
        <end position="372"/>
    </location>
</feature>
<dbReference type="OrthoDB" id="6596019at2759"/>
<protein>
    <submittedName>
        <fullName evidence="2">Uncharacterized protein</fullName>
    </submittedName>
</protein>
<gene>
    <name evidence="2" type="ORF">CINCED_3A020727</name>
</gene>
<keyword evidence="3" id="KW-1185">Reference proteome</keyword>
<name>A0A5E4MKV7_9HEMI</name>
<dbReference type="InterPro" id="IPR005312">
    <property type="entry name" value="DUF1759"/>
</dbReference>
<reference evidence="2 3" key="1">
    <citation type="submission" date="2019-08" db="EMBL/GenBank/DDBJ databases">
        <authorList>
            <person name="Alioto T."/>
            <person name="Alioto T."/>
            <person name="Gomez Garrido J."/>
        </authorList>
    </citation>
    <scope>NUCLEOTIDE SEQUENCE [LARGE SCALE GENOMIC DNA]</scope>
</reference>
<dbReference type="PANTHER" id="PTHR47331">
    <property type="entry name" value="PHD-TYPE DOMAIN-CONTAINING PROTEIN"/>
    <property type="match status" value="1"/>
</dbReference>
<organism evidence="2 3">
    <name type="scientific">Cinara cedri</name>
    <dbReference type="NCBI Taxonomy" id="506608"/>
    <lineage>
        <taxon>Eukaryota</taxon>
        <taxon>Metazoa</taxon>
        <taxon>Ecdysozoa</taxon>
        <taxon>Arthropoda</taxon>
        <taxon>Hexapoda</taxon>
        <taxon>Insecta</taxon>
        <taxon>Pterygota</taxon>
        <taxon>Neoptera</taxon>
        <taxon>Paraneoptera</taxon>
        <taxon>Hemiptera</taxon>
        <taxon>Sternorrhyncha</taxon>
        <taxon>Aphidomorpha</taxon>
        <taxon>Aphidoidea</taxon>
        <taxon>Aphididae</taxon>
        <taxon>Lachninae</taxon>
        <taxon>Cinara</taxon>
    </lineage>
</organism>
<dbReference type="Gene3D" id="2.40.70.10">
    <property type="entry name" value="Acid Proteases"/>
    <property type="match status" value="1"/>
</dbReference>
<evidence type="ECO:0000256" key="1">
    <source>
        <dbReference type="SAM" id="MobiDB-lite"/>
    </source>
</evidence>